<dbReference type="EC" id="2.5.1.18" evidence="2"/>
<feature type="domain" description="GST N-terminal" evidence="4">
    <location>
        <begin position="3"/>
        <end position="83"/>
    </location>
</feature>
<dbReference type="InterPro" id="IPR036249">
    <property type="entry name" value="Thioredoxin-like_sf"/>
</dbReference>
<dbReference type="PANTHER" id="PTHR11571:SF101">
    <property type="entry name" value="GLUTATHIONE S-TRANSFERASE A4"/>
    <property type="match status" value="1"/>
</dbReference>
<dbReference type="PROSITE" id="PS50405">
    <property type="entry name" value="GST_CTER"/>
    <property type="match status" value="2"/>
</dbReference>
<feature type="domain" description="GST C-terminal" evidence="5">
    <location>
        <begin position="85"/>
        <end position="209"/>
    </location>
</feature>
<comment type="similarity">
    <text evidence="1">Belongs to the GST superfamily. Alpha family.</text>
</comment>
<dbReference type="STRING" id="8469.M7C6T2"/>
<dbReference type="InterPro" id="IPR010987">
    <property type="entry name" value="Glutathione-S-Trfase_C-like"/>
</dbReference>
<dbReference type="SUPFAM" id="SSF52833">
    <property type="entry name" value="Thioredoxin-like"/>
    <property type="match status" value="2"/>
</dbReference>
<evidence type="ECO:0000313" key="6">
    <source>
        <dbReference type="EMBL" id="EMP40233.1"/>
    </source>
</evidence>
<keyword evidence="7" id="KW-1185">Reference proteome</keyword>
<dbReference type="GO" id="GO:0006749">
    <property type="term" value="P:glutathione metabolic process"/>
    <property type="evidence" value="ECO:0007669"/>
    <property type="project" value="TreeGrafter"/>
</dbReference>
<gene>
    <name evidence="6" type="ORF">UY3_02530</name>
</gene>
<dbReference type="PROSITE" id="PS50404">
    <property type="entry name" value="GST_NTER"/>
    <property type="match status" value="2"/>
</dbReference>
<dbReference type="eggNOG" id="KOG1695">
    <property type="taxonomic scope" value="Eukaryota"/>
</dbReference>
<dbReference type="SFLD" id="SFLDG01205">
    <property type="entry name" value="AMPS.1"/>
    <property type="match status" value="1"/>
</dbReference>
<dbReference type="PRINTS" id="PR01266">
    <property type="entry name" value="GSTRNSFRASEA"/>
</dbReference>
<dbReference type="Pfam" id="PF02798">
    <property type="entry name" value="GST_N"/>
    <property type="match status" value="2"/>
</dbReference>
<proteinExistence type="inferred from homology"/>
<dbReference type="GO" id="GO:0006805">
    <property type="term" value="P:xenobiotic metabolic process"/>
    <property type="evidence" value="ECO:0007669"/>
    <property type="project" value="TreeGrafter"/>
</dbReference>
<evidence type="ECO:0000259" key="5">
    <source>
        <dbReference type="PROSITE" id="PS50405"/>
    </source>
</evidence>
<dbReference type="SUPFAM" id="SSF47616">
    <property type="entry name" value="GST C-terminal domain-like"/>
    <property type="match status" value="2"/>
</dbReference>
<dbReference type="AlphaFoldDB" id="M7C6T2"/>
<dbReference type="Gene3D" id="1.20.1050.130">
    <property type="match status" value="1"/>
</dbReference>
<dbReference type="EMBL" id="KB514176">
    <property type="protein sequence ID" value="EMP40233.1"/>
    <property type="molecule type" value="Genomic_DNA"/>
</dbReference>
<feature type="domain" description="GST C-terminal" evidence="5">
    <location>
        <begin position="316"/>
        <end position="439"/>
    </location>
</feature>
<dbReference type="Proteomes" id="UP000031443">
    <property type="component" value="Unassembled WGS sequence"/>
</dbReference>
<dbReference type="Pfam" id="PF14497">
    <property type="entry name" value="GST_C_3"/>
    <property type="match status" value="1"/>
</dbReference>
<dbReference type="Gene3D" id="1.20.1050.10">
    <property type="match status" value="2"/>
</dbReference>
<sequence length="456" mass="52851">MSGKPKLTYANGRGRMESIRWLLAAAGVEFEEEFLETREQYQKLIKDGALLFDQVPLVEIDGMKMVQTRAILSYIAAKYNLYGKDLKERAFIDMYVEGTADLMGMIITFVFTPSKERNLALIIERATTRYFPVYEKVLKQHGQEFLVGNRFSWADVQLLEAILMVEEKEPTVLSKFPMLQFEEAEYLETRKQYEKIIQAGSLLFHQVPLVEIDEMKLVETRAILNYIAGKHNLYGKDLRIDMYVEGTMDLNEMLMIYPFSSPEEKEKNFAFMIQSATNRYFPVYEKEARHLEAWLGNPNCTISMEEAEWKRYGGCWQQLELRIDMYVEATMDLNEIIMHHPIQPPEAKAKHLASIIEKATTRYFPVYEKALKDHGQDFLVGNRFTRADVQLLETILMAEECKPDILSKFPVLQAFKARISNIPTIKKFLQPGSQKKPPLDAKLLPKVMSIFNIGNE</sequence>
<dbReference type="PANTHER" id="PTHR11571">
    <property type="entry name" value="GLUTATHIONE S-TRANSFERASE"/>
    <property type="match status" value="1"/>
</dbReference>
<evidence type="ECO:0000313" key="7">
    <source>
        <dbReference type="Proteomes" id="UP000031443"/>
    </source>
</evidence>
<dbReference type="FunFam" id="1.20.1050.10:FF:000005">
    <property type="entry name" value="Glutathione S-transferase A1"/>
    <property type="match status" value="2"/>
</dbReference>
<dbReference type="SFLD" id="SFLDG00363">
    <property type="entry name" value="AMPS_(cytGST):_Alpha-__Mu-__Pi"/>
    <property type="match status" value="1"/>
</dbReference>
<evidence type="ECO:0000256" key="2">
    <source>
        <dbReference type="ARBA" id="ARBA00012452"/>
    </source>
</evidence>
<organism evidence="6 7">
    <name type="scientific">Chelonia mydas</name>
    <name type="common">Green sea-turtle</name>
    <name type="synonym">Chelonia agassizi</name>
    <dbReference type="NCBI Taxonomy" id="8469"/>
    <lineage>
        <taxon>Eukaryota</taxon>
        <taxon>Metazoa</taxon>
        <taxon>Chordata</taxon>
        <taxon>Craniata</taxon>
        <taxon>Vertebrata</taxon>
        <taxon>Euteleostomi</taxon>
        <taxon>Archelosauria</taxon>
        <taxon>Testudinata</taxon>
        <taxon>Testudines</taxon>
        <taxon>Cryptodira</taxon>
        <taxon>Durocryptodira</taxon>
        <taxon>Americhelydia</taxon>
        <taxon>Chelonioidea</taxon>
        <taxon>Cheloniidae</taxon>
        <taxon>Chelonia</taxon>
    </lineage>
</organism>
<dbReference type="SFLD" id="SFLDS00019">
    <property type="entry name" value="Glutathione_Transferase_(cytos"/>
    <property type="match status" value="1"/>
</dbReference>
<dbReference type="InterPro" id="IPR040079">
    <property type="entry name" value="Glutathione_S-Trfase"/>
</dbReference>
<dbReference type="Gene3D" id="3.40.30.10">
    <property type="entry name" value="Glutaredoxin"/>
    <property type="match status" value="1"/>
</dbReference>
<accession>M7C6T2</accession>
<dbReference type="GO" id="GO:0004364">
    <property type="term" value="F:glutathione transferase activity"/>
    <property type="evidence" value="ECO:0007669"/>
    <property type="project" value="UniProtKB-EC"/>
</dbReference>
<dbReference type="InterPro" id="IPR004045">
    <property type="entry name" value="Glutathione_S-Trfase_N"/>
</dbReference>
<name>M7C6T2_CHEMY</name>
<dbReference type="CDD" id="cd03208">
    <property type="entry name" value="GST_C_Alpha"/>
    <property type="match status" value="1"/>
</dbReference>
<dbReference type="Pfam" id="PF00043">
    <property type="entry name" value="GST_C"/>
    <property type="match status" value="1"/>
</dbReference>
<keyword evidence="3 6" id="KW-0808">Transferase</keyword>
<dbReference type="InterPro" id="IPR036282">
    <property type="entry name" value="Glutathione-S-Trfase_C_sf"/>
</dbReference>
<reference evidence="7" key="1">
    <citation type="journal article" date="2013" name="Nat. Genet.">
        <title>The draft genomes of soft-shell turtle and green sea turtle yield insights into the development and evolution of the turtle-specific body plan.</title>
        <authorList>
            <person name="Wang Z."/>
            <person name="Pascual-Anaya J."/>
            <person name="Zadissa A."/>
            <person name="Li W."/>
            <person name="Niimura Y."/>
            <person name="Huang Z."/>
            <person name="Li C."/>
            <person name="White S."/>
            <person name="Xiong Z."/>
            <person name="Fang D."/>
            <person name="Wang B."/>
            <person name="Ming Y."/>
            <person name="Chen Y."/>
            <person name="Zheng Y."/>
            <person name="Kuraku S."/>
            <person name="Pignatelli M."/>
            <person name="Herrero J."/>
            <person name="Beal K."/>
            <person name="Nozawa M."/>
            <person name="Li Q."/>
            <person name="Wang J."/>
            <person name="Zhang H."/>
            <person name="Yu L."/>
            <person name="Shigenobu S."/>
            <person name="Wang J."/>
            <person name="Liu J."/>
            <person name="Flicek P."/>
            <person name="Searle S."/>
            <person name="Wang J."/>
            <person name="Kuratani S."/>
            <person name="Yin Y."/>
            <person name="Aken B."/>
            <person name="Zhang G."/>
            <person name="Irie N."/>
        </authorList>
    </citation>
    <scope>NUCLEOTIDE SEQUENCE [LARGE SCALE GENOMIC DNA]</scope>
</reference>
<evidence type="ECO:0000256" key="3">
    <source>
        <dbReference type="ARBA" id="ARBA00022679"/>
    </source>
</evidence>
<protein>
    <recommendedName>
        <fullName evidence="2">glutathione transferase</fullName>
        <ecNumber evidence="2">2.5.1.18</ecNumber>
    </recommendedName>
</protein>
<evidence type="ECO:0000259" key="4">
    <source>
        <dbReference type="PROSITE" id="PS50404"/>
    </source>
</evidence>
<feature type="domain" description="GST N-terminal" evidence="4">
    <location>
        <begin position="140"/>
        <end position="235"/>
    </location>
</feature>
<evidence type="ECO:0000256" key="1">
    <source>
        <dbReference type="ARBA" id="ARBA00011055"/>
    </source>
</evidence>
<dbReference type="InterPro" id="IPR050213">
    <property type="entry name" value="GST_superfamily"/>
</dbReference>
<dbReference type="InterPro" id="IPR004046">
    <property type="entry name" value="GST_C"/>
</dbReference>
<dbReference type="InterPro" id="IPR003080">
    <property type="entry name" value="GST_alpha"/>
</dbReference>